<dbReference type="Pfam" id="PF00082">
    <property type="entry name" value="Peptidase_S8"/>
    <property type="match status" value="1"/>
</dbReference>
<feature type="active site" description="Charge relay system" evidence="5">
    <location>
        <position position="16"/>
    </location>
</feature>
<feature type="active site" description="Charge relay system" evidence="5">
    <location>
        <position position="50"/>
    </location>
</feature>
<evidence type="ECO:0000256" key="3">
    <source>
        <dbReference type="ARBA" id="ARBA00022801"/>
    </source>
</evidence>
<dbReference type="PROSITE" id="PS51892">
    <property type="entry name" value="SUBTILASE"/>
    <property type="match status" value="1"/>
</dbReference>
<feature type="compositionally biased region" description="Polar residues" evidence="6">
    <location>
        <begin position="289"/>
        <end position="304"/>
    </location>
</feature>
<dbReference type="InterPro" id="IPR000209">
    <property type="entry name" value="Peptidase_S8/S53_dom"/>
</dbReference>
<dbReference type="InterPro" id="IPR015500">
    <property type="entry name" value="Peptidase_S8_subtilisin-rel"/>
</dbReference>
<feature type="compositionally biased region" description="Basic and acidic residues" evidence="6">
    <location>
        <begin position="363"/>
        <end position="376"/>
    </location>
</feature>
<dbReference type="InterPro" id="IPR036852">
    <property type="entry name" value="Peptidase_S8/S53_dom_sf"/>
</dbReference>
<keyword evidence="7" id="KW-0812">Transmembrane</keyword>
<evidence type="ECO:0000256" key="7">
    <source>
        <dbReference type="SAM" id="Phobius"/>
    </source>
</evidence>
<dbReference type="EMBL" id="JBHSPB010000043">
    <property type="protein sequence ID" value="MFC5725007.1"/>
    <property type="molecule type" value="Genomic_DNA"/>
</dbReference>
<dbReference type="PANTHER" id="PTHR43806">
    <property type="entry name" value="PEPTIDASE S8"/>
    <property type="match status" value="1"/>
</dbReference>
<keyword evidence="10" id="KW-1185">Reference proteome</keyword>
<dbReference type="Gene3D" id="3.40.50.200">
    <property type="entry name" value="Peptidase S8/S53 domain"/>
    <property type="match status" value="1"/>
</dbReference>
<feature type="transmembrane region" description="Helical" evidence="7">
    <location>
        <begin position="318"/>
        <end position="339"/>
    </location>
</feature>
<feature type="region of interest" description="Disordered" evidence="6">
    <location>
        <begin position="340"/>
        <end position="376"/>
    </location>
</feature>
<accession>A0ABW0Z9D5</accession>
<evidence type="ECO:0000259" key="8">
    <source>
        <dbReference type="Pfam" id="PF00082"/>
    </source>
</evidence>
<sequence length="376" mass="38566">MWSVSQGEGITVAVVDSGVDPSVPELRGQVLQGADVSHAPAGAHTDSEGHGTEMAALIAGTGADGGLRGLAPRTKILPVRAKAAAGDAQDALMGRALRYAVEHGARVINVSMGGTGSGPDQFPRTQEAVNYALAKGSLVFAGVGNDGDKGNPVEFPAALPGVVGVGAVDKASTVTKFSNWGKQVALAAPGEEIPGRCRQSAGWCAQRGTSPATAIASASAALIWSAHPNWTNNQVLRVLMDTAGKPTTGTVPSKYIGYGTIRPRKVLLDSEGDPGPPDINPLLPAAQSPKPSTPQAPNDTTSAANPEPTRAEEDNTTLWLGLGIAAAIAAAAAAAAYAVRRRKSDRHTPDHNSTPTTHTHTYSRGEPDHVGHPENQ</sequence>
<evidence type="ECO:0000256" key="4">
    <source>
        <dbReference type="ARBA" id="ARBA00022825"/>
    </source>
</evidence>
<keyword evidence="3 5" id="KW-0378">Hydrolase</keyword>
<dbReference type="SUPFAM" id="SSF52743">
    <property type="entry name" value="Subtilisin-like"/>
    <property type="match status" value="1"/>
</dbReference>
<dbReference type="Proteomes" id="UP001596083">
    <property type="component" value="Unassembled WGS sequence"/>
</dbReference>
<organism evidence="9 10">
    <name type="scientific">Streptomyces gamaensis</name>
    <dbReference type="NCBI Taxonomy" id="1763542"/>
    <lineage>
        <taxon>Bacteria</taxon>
        <taxon>Bacillati</taxon>
        <taxon>Actinomycetota</taxon>
        <taxon>Actinomycetes</taxon>
        <taxon>Kitasatosporales</taxon>
        <taxon>Streptomycetaceae</taxon>
        <taxon>Streptomyces</taxon>
    </lineage>
</organism>
<dbReference type="RefSeq" id="WP_390321760.1">
    <property type="nucleotide sequence ID" value="NZ_JBHSPB010000043.1"/>
</dbReference>
<keyword evidence="2 5" id="KW-0645">Protease</keyword>
<evidence type="ECO:0000256" key="6">
    <source>
        <dbReference type="SAM" id="MobiDB-lite"/>
    </source>
</evidence>
<protein>
    <submittedName>
        <fullName evidence="9">S8 family serine peptidase</fullName>
    </submittedName>
</protein>
<evidence type="ECO:0000256" key="5">
    <source>
        <dbReference type="PROSITE-ProRule" id="PRU01240"/>
    </source>
</evidence>
<dbReference type="PANTHER" id="PTHR43806:SF11">
    <property type="entry name" value="CEREVISIN-RELATED"/>
    <property type="match status" value="1"/>
</dbReference>
<evidence type="ECO:0000313" key="10">
    <source>
        <dbReference type="Proteomes" id="UP001596083"/>
    </source>
</evidence>
<keyword evidence="7" id="KW-0472">Membrane</keyword>
<keyword evidence="7" id="KW-1133">Transmembrane helix</keyword>
<comment type="caution">
    <text evidence="9">The sequence shown here is derived from an EMBL/GenBank/DDBJ whole genome shotgun (WGS) entry which is preliminary data.</text>
</comment>
<proteinExistence type="inferred from homology"/>
<name>A0ABW0Z9D5_9ACTN</name>
<evidence type="ECO:0000256" key="2">
    <source>
        <dbReference type="ARBA" id="ARBA00022670"/>
    </source>
</evidence>
<feature type="compositionally biased region" description="Polar residues" evidence="6">
    <location>
        <begin position="351"/>
        <end position="362"/>
    </location>
</feature>
<gene>
    <name evidence="9" type="ORF">ACFP1Z_33185</name>
</gene>
<comment type="similarity">
    <text evidence="1 5">Belongs to the peptidase S8 family.</text>
</comment>
<feature type="active site" description="Charge relay system" evidence="5">
    <location>
        <position position="210"/>
    </location>
</feature>
<evidence type="ECO:0000256" key="1">
    <source>
        <dbReference type="ARBA" id="ARBA00011073"/>
    </source>
</evidence>
<keyword evidence="4 5" id="KW-0720">Serine protease</keyword>
<dbReference type="InterPro" id="IPR050131">
    <property type="entry name" value="Peptidase_S8_subtilisin-like"/>
</dbReference>
<evidence type="ECO:0000313" key="9">
    <source>
        <dbReference type="EMBL" id="MFC5725007.1"/>
    </source>
</evidence>
<feature type="region of interest" description="Disordered" evidence="6">
    <location>
        <begin position="266"/>
        <end position="313"/>
    </location>
</feature>
<dbReference type="PRINTS" id="PR00723">
    <property type="entry name" value="SUBTILISIN"/>
</dbReference>
<feature type="domain" description="Peptidase S8/S53" evidence="8">
    <location>
        <begin position="7"/>
        <end position="259"/>
    </location>
</feature>
<reference evidence="10" key="1">
    <citation type="journal article" date="2019" name="Int. J. Syst. Evol. Microbiol.">
        <title>The Global Catalogue of Microorganisms (GCM) 10K type strain sequencing project: providing services to taxonomists for standard genome sequencing and annotation.</title>
        <authorList>
            <consortium name="The Broad Institute Genomics Platform"/>
            <consortium name="The Broad Institute Genome Sequencing Center for Infectious Disease"/>
            <person name="Wu L."/>
            <person name="Ma J."/>
        </authorList>
    </citation>
    <scope>NUCLEOTIDE SEQUENCE [LARGE SCALE GENOMIC DNA]</scope>
    <source>
        <strain evidence="10">CGMCC 4.7304</strain>
    </source>
</reference>